<sequence length="60" mass="6665">MKGHEVGDSIHGHRIIAEARRVSDPVVIVKSARHKAQRIVLTENALAIIDRKGRWCGQSP</sequence>
<gene>
    <name evidence="1" type="ORF">ASZ90_013604</name>
</gene>
<comment type="caution">
    <text evidence="1">The sequence shown here is derived from an EMBL/GenBank/DDBJ whole genome shotgun (WGS) entry which is preliminary data.</text>
</comment>
<proteinExistence type="predicted"/>
<organism evidence="1">
    <name type="scientific">hydrocarbon metagenome</name>
    <dbReference type="NCBI Taxonomy" id="938273"/>
    <lineage>
        <taxon>unclassified sequences</taxon>
        <taxon>metagenomes</taxon>
        <taxon>ecological metagenomes</taxon>
    </lineage>
</organism>
<reference evidence="1" key="1">
    <citation type="journal article" date="2015" name="Proc. Natl. Acad. Sci. U.S.A.">
        <title>Networks of energetic and metabolic interactions define dynamics in microbial communities.</title>
        <authorList>
            <person name="Embree M."/>
            <person name="Liu J.K."/>
            <person name="Al-Bassam M.M."/>
            <person name="Zengler K."/>
        </authorList>
    </citation>
    <scope>NUCLEOTIDE SEQUENCE</scope>
</reference>
<accession>A0A0W8F751</accession>
<dbReference type="AlphaFoldDB" id="A0A0W8F751"/>
<evidence type="ECO:0000313" key="1">
    <source>
        <dbReference type="EMBL" id="KUG16695.1"/>
    </source>
</evidence>
<protein>
    <submittedName>
        <fullName evidence="1">Uncharacterized protein</fullName>
    </submittedName>
</protein>
<name>A0A0W8F751_9ZZZZ</name>
<dbReference type="EMBL" id="LNQE01001483">
    <property type="protein sequence ID" value="KUG16695.1"/>
    <property type="molecule type" value="Genomic_DNA"/>
</dbReference>